<evidence type="ECO:0000313" key="10">
    <source>
        <dbReference type="Proteomes" id="UP001597199"/>
    </source>
</evidence>
<reference evidence="10" key="1">
    <citation type="journal article" date="2019" name="Int. J. Syst. Evol. Microbiol.">
        <title>The Global Catalogue of Microorganisms (GCM) 10K type strain sequencing project: providing services to taxonomists for standard genome sequencing and annotation.</title>
        <authorList>
            <consortium name="The Broad Institute Genomics Platform"/>
            <consortium name="The Broad Institute Genome Sequencing Center for Infectious Disease"/>
            <person name="Wu L."/>
            <person name="Ma J."/>
        </authorList>
    </citation>
    <scope>NUCLEOTIDE SEQUENCE [LARGE SCALE GENOMIC DNA]</scope>
    <source>
        <strain evidence="10">CCM 9110</strain>
    </source>
</reference>
<name>A0ABW4BCT4_9LACO</name>
<evidence type="ECO:0000256" key="2">
    <source>
        <dbReference type="ARBA" id="ARBA00022559"/>
    </source>
</evidence>
<evidence type="ECO:0000256" key="3">
    <source>
        <dbReference type="ARBA" id="ARBA00022723"/>
    </source>
</evidence>
<comment type="similarity">
    <text evidence="6">Belongs to the DyP-type peroxidase family.</text>
</comment>
<accession>A0ABW4BCT4</accession>
<organism evidence="9 10">
    <name type="scientific">Lacticaseibacillus suilingensis</name>
    <dbReference type="NCBI Taxonomy" id="2799577"/>
    <lineage>
        <taxon>Bacteria</taxon>
        <taxon>Bacillati</taxon>
        <taxon>Bacillota</taxon>
        <taxon>Bacilli</taxon>
        <taxon>Lactobacillales</taxon>
        <taxon>Lactobacillaceae</taxon>
        <taxon>Lacticaseibacillus</taxon>
    </lineage>
</organism>
<feature type="domain" description="Dyp-type peroxidase C-terminal" evidence="8">
    <location>
        <begin position="147"/>
        <end position="303"/>
    </location>
</feature>
<dbReference type="GO" id="GO:0004601">
    <property type="term" value="F:peroxidase activity"/>
    <property type="evidence" value="ECO:0007669"/>
    <property type="project" value="UniProtKB-KW"/>
</dbReference>
<dbReference type="PANTHER" id="PTHR30521">
    <property type="entry name" value="DEFERROCHELATASE/PEROXIDASE"/>
    <property type="match status" value="1"/>
</dbReference>
<feature type="domain" description="Dyp-type peroxidase N-terminal" evidence="7">
    <location>
        <begin position="13"/>
        <end position="142"/>
    </location>
</feature>
<gene>
    <name evidence="9" type="ORF">ACFQ41_03065</name>
</gene>
<evidence type="ECO:0000256" key="4">
    <source>
        <dbReference type="ARBA" id="ARBA00023002"/>
    </source>
</evidence>
<evidence type="ECO:0000313" key="9">
    <source>
        <dbReference type="EMBL" id="MFD1398284.1"/>
    </source>
</evidence>
<evidence type="ECO:0000256" key="5">
    <source>
        <dbReference type="ARBA" id="ARBA00023004"/>
    </source>
</evidence>
<dbReference type="SUPFAM" id="SSF54909">
    <property type="entry name" value="Dimeric alpha+beta barrel"/>
    <property type="match status" value="1"/>
</dbReference>
<evidence type="ECO:0000259" key="7">
    <source>
        <dbReference type="Pfam" id="PF04261"/>
    </source>
</evidence>
<dbReference type="InterPro" id="IPR048328">
    <property type="entry name" value="Dyp_perox_C"/>
</dbReference>
<keyword evidence="4" id="KW-0560">Oxidoreductase</keyword>
<dbReference type="PROSITE" id="PS51404">
    <property type="entry name" value="DYP_PEROXIDASE"/>
    <property type="match status" value="1"/>
</dbReference>
<comment type="caution">
    <text evidence="9">The sequence shown here is derived from an EMBL/GenBank/DDBJ whole genome shotgun (WGS) entry which is preliminary data.</text>
</comment>
<comment type="cofactor">
    <cofactor evidence="1">
        <name>heme b</name>
        <dbReference type="ChEBI" id="CHEBI:60344"/>
    </cofactor>
</comment>
<evidence type="ECO:0000256" key="1">
    <source>
        <dbReference type="ARBA" id="ARBA00001970"/>
    </source>
</evidence>
<dbReference type="InterPro" id="IPR011008">
    <property type="entry name" value="Dimeric_a/b-barrel"/>
</dbReference>
<keyword evidence="2 9" id="KW-0575">Peroxidase</keyword>
<proteinExistence type="inferred from homology"/>
<evidence type="ECO:0000256" key="6">
    <source>
        <dbReference type="ARBA" id="ARBA00025737"/>
    </source>
</evidence>
<dbReference type="Proteomes" id="UP001597199">
    <property type="component" value="Unassembled WGS sequence"/>
</dbReference>
<dbReference type="Pfam" id="PF20628">
    <property type="entry name" value="Dyp_perox_C"/>
    <property type="match status" value="1"/>
</dbReference>
<keyword evidence="3" id="KW-0479">Metal-binding</keyword>
<dbReference type="InterPro" id="IPR006314">
    <property type="entry name" value="Dyp_peroxidase"/>
</dbReference>
<keyword evidence="10" id="KW-1185">Reference proteome</keyword>
<dbReference type="RefSeq" id="WP_204117854.1">
    <property type="nucleotide sequence ID" value="NZ_BOLV01000001.1"/>
</dbReference>
<dbReference type="InterPro" id="IPR048327">
    <property type="entry name" value="Dyp_perox_N"/>
</dbReference>
<dbReference type="Pfam" id="PF04261">
    <property type="entry name" value="Dyp_perox_N"/>
    <property type="match status" value="1"/>
</dbReference>
<dbReference type="EMBL" id="JBHTOA010000016">
    <property type="protein sequence ID" value="MFD1398284.1"/>
    <property type="molecule type" value="Genomic_DNA"/>
</dbReference>
<protein>
    <submittedName>
        <fullName evidence="9">Dyp-type peroxidase</fullName>
    </submittedName>
</protein>
<dbReference type="PANTHER" id="PTHR30521:SF0">
    <property type="entry name" value="DYP-TYPE PEROXIDASE FAMILY PROTEIN"/>
    <property type="match status" value="1"/>
</dbReference>
<dbReference type="NCBIfam" id="TIGR01413">
    <property type="entry name" value="Dyp_perox_fam"/>
    <property type="match status" value="1"/>
</dbReference>
<sequence>MPIDLRNVQDVYKDAGDNIIFATMNLKRQDQAAELAAITDLAEHLPAFNNSMAIRYPDSGLAVAFGFSRQAWDYLFPTAQVPAELEEFAPIVGPKHTAPATPADLFFHLRARNSAVPYELLSEIMTIIGDTTETLDETHGFRYFEGRAIIGFVDGTENPSALDTPEYAVIGDEDPTFINGSYAFAQKYLHDMKAWDKLKVEQQEAAIGRKKFTDIELADEDKLKNAHNLASQDNEGGIEHKIVRMNVPFADAAKDVKGTYFIGYARHWSVTKRMLNNMFSQSDRLLDFSTPITGEVFFIPSKDTLAAIADEDLPQK</sequence>
<evidence type="ECO:0000259" key="8">
    <source>
        <dbReference type="Pfam" id="PF20628"/>
    </source>
</evidence>
<keyword evidence="5" id="KW-0408">Iron</keyword>